<proteinExistence type="predicted"/>
<dbReference type="RefSeq" id="WP_096409202.1">
    <property type="nucleotide sequence ID" value="NZ_AP017372.2"/>
</dbReference>
<keyword evidence="1" id="KW-0812">Transmembrane</keyword>
<organism evidence="2 3">
    <name type="scientific">Halorhodospira halochloris</name>
    <name type="common">Ectothiorhodospira halochloris</name>
    <dbReference type="NCBI Taxonomy" id="1052"/>
    <lineage>
        <taxon>Bacteria</taxon>
        <taxon>Pseudomonadati</taxon>
        <taxon>Pseudomonadota</taxon>
        <taxon>Gammaproteobacteria</taxon>
        <taxon>Chromatiales</taxon>
        <taxon>Ectothiorhodospiraceae</taxon>
        <taxon>Halorhodospira</taxon>
    </lineage>
</organism>
<name>A0A120MZU7_HALHR</name>
<dbReference type="EMBL" id="AP017372">
    <property type="protein sequence ID" value="BAU57867.1"/>
    <property type="molecule type" value="Genomic_DNA"/>
</dbReference>
<feature type="transmembrane region" description="Helical" evidence="1">
    <location>
        <begin position="57"/>
        <end position="75"/>
    </location>
</feature>
<feature type="transmembrane region" description="Helical" evidence="1">
    <location>
        <begin position="34"/>
        <end position="51"/>
    </location>
</feature>
<keyword evidence="1" id="KW-1133">Transmembrane helix</keyword>
<gene>
    <name evidence="2" type="ORF">HH1059_11740</name>
</gene>
<evidence type="ECO:0008006" key="4">
    <source>
        <dbReference type="Google" id="ProtNLM"/>
    </source>
</evidence>
<reference evidence="2" key="1">
    <citation type="submission" date="2016-02" db="EMBL/GenBank/DDBJ databases">
        <title>Halorhodospira halochloris DSM-1059 complete genome, version 2.</title>
        <authorList>
            <person name="Tsukatani Y."/>
        </authorList>
    </citation>
    <scope>NUCLEOTIDE SEQUENCE</scope>
    <source>
        <strain evidence="2">DSM 1059</strain>
    </source>
</reference>
<protein>
    <recommendedName>
        <fullName evidence="4">NfeD-like C-terminal domain-containing protein</fullName>
    </recommendedName>
</protein>
<evidence type="ECO:0000313" key="2">
    <source>
        <dbReference type="EMBL" id="BAU57867.1"/>
    </source>
</evidence>
<dbReference type="OrthoDB" id="9973477at2"/>
<accession>A0A120MZU7</accession>
<dbReference type="KEGG" id="hhk:HH1059_11740"/>
<sequence length="160" mass="16957">METTWPLWLITAAALATIELAASDRDRRARGVSLSIAAGAVVAALVSFAGLSLAVEAVVAALAAAFAYLLMPQILPRLDARRQQPVSGEILNVRIDVNGLPFIEREEGVPIPAALEDRGELEMGAAVRLVRIEDGVALVRMVGPSSGRKPPPLSACRLKR</sequence>
<dbReference type="AlphaFoldDB" id="A0A120MZU7"/>
<dbReference type="Proteomes" id="UP000218890">
    <property type="component" value="Chromosome"/>
</dbReference>
<keyword evidence="1" id="KW-0472">Membrane</keyword>
<feature type="transmembrane region" description="Helical" evidence="1">
    <location>
        <begin position="6"/>
        <end position="22"/>
    </location>
</feature>
<evidence type="ECO:0000256" key="1">
    <source>
        <dbReference type="SAM" id="Phobius"/>
    </source>
</evidence>
<evidence type="ECO:0000313" key="3">
    <source>
        <dbReference type="Proteomes" id="UP000218890"/>
    </source>
</evidence>
<keyword evidence="3" id="KW-1185">Reference proteome</keyword>